<evidence type="ECO:0000313" key="3">
    <source>
        <dbReference type="Proteomes" id="UP000026962"/>
    </source>
</evidence>
<keyword evidence="3" id="KW-1185">Reference proteome</keyword>
<evidence type="ECO:0000256" key="1">
    <source>
        <dbReference type="SAM" id="MobiDB-lite"/>
    </source>
</evidence>
<feature type="compositionally biased region" description="Basic and acidic residues" evidence="1">
    <location>
        <begin position="1"/>
        <end position="18"/>
    </location>
</feature>
<feature type="compositionally biased region" description="Polar residues" evidence="1">
    <location>
        <begin position="98"/>
        <end position="107"/>
    </location>
</feature>
<dbReference type="HOGENOM" id="CLU_049809_0_0_1"/>
<name>A0A0E0MEJ4_ORYPU</name>
<feature type="region of interest" description="Disordered" evidence="1">
    <location>
        <begin position="1"/>
        <end position="50"/>
    </location>
</feature>
<organism evidence="2">
    <name type="scientific">Oryza punctata</name>
    <name type="common">Red rice</name>
    <dbReference type="NCBI Taxonomy" id="4537"/>
    <lineage>
        <taxon>Eukaryota</taxon>
        <taxon>Viridiplantae</taxon>
        <taxon>Streptophyta</taxon>
        <taxon>Embryophyta</taxon>
        <taxon>Tracheophyta</taxon>
        <taxon>Spermatophyta</taxon>
        <taxon>Magnoliopsida</taxon>
        <taxon>Liliopsida</taxon>
        <taxon>Poales</taxon>
        <taxon>Poaceae</taxon>
        <taxon>BOP clade</taxon>
        <taxon>Oryzoideae</taxon>
        <taxon>Oryzeae</taxon>
        <taxon>Oryzinae</taxon>
        <taxon>Oryza</taxon>
    </lineage>
</organism>
<feature type="compositionally biased region" description="Basic and acidic residues" evidence="1">
    <location>
        <begin position="111"/>
        <end position="135"/>
    </location>
</feature>
<dbReference type="EnsemblPlants" id="OPUNC11G08710.1">
    <property type="protein sequence ID" value="OPUNC11G08710.1"/>
    <property type="gene ID" value="OPUNC11G08710"/>
</dbReference>
<sequence>MARDAGKHSSGGVEKERTSAGGSSRGPRSVKRPLSAGIHDAGISRRPRSTTSALGRNIILPVGRDLHSTPFGLVKTRIGEQLHHHLRLALQRSGIAGNAQSNMVQPQPSRPEVRKATKEGKRPVVYKLDEPENDAHNNSSLPKGNLASDKAQVDLMQDRGKRLEAALIKQLDELQSAEPRLLLMSVRSIDDEPPRLNLPSDGFIMVHHAAAVHRDVHDLQKLLKEEPLNNRMIVDAIGVITSSWKEHYAEPRPEDLVKLMSDLEDLVGFLSGNSGPPSFEELMVTSNESEAASLLQRYESACTDASRNLKIFAEDEVNMQNIGKHLNACHADWRTEAEYYEKKAEEARIAAAAYLQLVKRNEEMIVNHPAAVGALSQKVTELENRRDEN</sequence>
<protein>
    <submittedName>
        <fullName evidence="2">Uncharacterized protein</fullName>
    </submittedName>
</protein>
<dbReference type="OMA" id="HERADNE"/>
<reference evidence="2" key="2">
    <citation type="submission" date="2018-05" db="EMBL/GenBank/DDBJ databases">
        <title>OpunRS2 (Oryza punctata Reference Sequence Version 2).</title>
        <authorList>
            <person name="Zhang J."/>
            <person name="Kudrna D."/>
            <person name="Lee S."/>
            <person name="Talag J."/>
            <person name="Welchert J."/>
            <person name="Wing R.A."/>
        </authorList>
    </citation>
    <scope>NUCLEOTIDE SEQUENCE [LARGE SCALE GENOMIC DNA]</scope>
</reference>
<accession>A0A0E0MEJ4</accession>
<dbReference type="AlphaFoldDB" id="A0A0E0MEJ4"/>
<reference evidence="2" key="1">
    <citation type="submission" date="2015-04" db="UniProtKB">
        <authorList>
            <consortium name="EnsemblPlants"/>
        </authorList>
    </citation>
    <scope>IDENTIFICATION</scope>
</reference>
<dbReference type="Gramene" id="OPUNC11G08710.1">
    <property type="protein sequence ID" value="OPUNC11G08710.1"/>
    <property type="gene ID" value="OPUNC11G08710"/>
</dbReference>
<evidence type="ECO:0000313" key="2">
    <source>
        <dbReference type="EnsemblPlants" id="OPUNC11G08710.1"/>
    </source>
</evidence>
<feature type="region of interest" description="Disordered" evidence="1">
    <location>
        <begin position="97"/>
        <end position="148"/>
    </location>
</feature>
<proteinExistence type="predicted"/>
<dbReference type="Proteomes" id="UP000026962">
    <property type="component" value="Chromosome 11"/>
</dbReference>